<proteinExistence type="predicted"/>
<dbReference type="InterPro" id="IPR000792">
    <property type="entry name" value="Tscrpt_reg_LuxR_C"/>
</dbReference>
<gene>
    <name evidence="5" type="ORF">VJ786_03695</name>
</gene>
<protein>
    <submittedName>
        <fullName evidence="5">LuxR C-terminal-related transcriptional regulator</fullName>
    </submittedName>
</protein>
<reference evidence="5 6" key="1">
    <citation type="submission" date="2024-01" db="EMBL/GenBank/DDBJ databases">
        <title>Sphingobacterium tenebrionis sp. nov., a novel endophyte isolated from tenebrio molitor intestines.</title>
        <authorList>
            <person name="Zhang C."/>
        </authorList>
    </citation>
    <scope>NUCLEOTIDE SEQUENCE [LARGE SCALE GENOMIC DNA]</scope>
    <source>
        <strain evidence="5 6">PU5-4</strain>
    </source>
</reference>
<dbReference type="Proteomes" id="UP001363035">
    <property type="component" value="Unassembled WGS sequence"/>
</dbReference>
<keyword evidence="1" id="KW-0805">Transcription regulation</keyword>
<keyword evidence="6" id="KW-1185">Reference proteome</keyword>
<evidence type="ECO:0000256" key="1">
    <source>
        <dbReference type="ARBA" id="ARBA00023015"/>
    </source>
</evidence>
<keyword evidence="3" id="KW-0804">Transcription</keyword>
<sequence>MERKKHILSDAWENFDQHLSASNEIMNHPDLTMFLSEILSIGPYYYYTFDVLSVELKQVHPNVLRIHGFKEIPTSLTEIIELIHPDDIEFVILAEKLILNKLLTINNGDFLHNKMSYSFRMRVADGSYHLFLHQAVHLVLDEEQKIKIALNIHTDIEHITQLNSGLVHIQSNNKINKHLQFDPYEEEAQVPKPKLSRREMQILPLIAKGSSSKQIAAQLFISEDTVRVHRKNILKKTNTNSSHLLIKKCLEWGIL</sequence>
<evidence type="ECO:0000313" key="5">
    <source>
        <dbReference type="EMBL" id="MEI5984000.1"/>
    </source>
</evidence>
<dbReference type="InterPro" id="IPR016032">
    <property type="entry name" value="Sig_transdc_resp-reg_C-effctor"/>
</dbReference>
<comment type="caution">
    <text evidence="5">The sequence shown here is derived from an EMBL/GenBank/DDBJ whole genome shotgun (WGS) entry which is preliminary data.</text>
</comment>
<dbReference type="EMBL" id="JAYLLN010000005">
    <property type="protein sequence ID" value="MEI5984000.1"/>
    <property type="molecule type" value="Genomic_DNA"/>
</dbReference>
<dbReference type="RefSeq" id="WP_336557272.1">
    <property type="nucleotide sequence ID" value="NZ_JAYLLN010000005.1"/>
</dbReference>
<keyword evidence="2" id="KW-0238">DNA-binding</keyword>
<name>A0ABU8I466_9SPHI</name>
<dbReference type="PANTHER" id="PTHR44688:SF16">
    <property type="entry name" value="DNA-BINDING TRANSCRIPTIONAL ACTIVATOR DEVR_DOSR"/>
    <property type="match status" value="1"/>
</dbReference>
<dbReference type="SMART" id="SM00421">
    <property type="entry name" value="HTH_LUXR"/>
    <property type="match status" value="1"/>
</dbReference>
<dbReference type="InterPro" id="IPR036388">
    <property type="entry name" value="WH-like_DNA-bd_sf"/>
</dbReference>
<evidence type="ECO:0000313" key="6">
    <source>
        <dbReference type="Proteomes" id="UP001363035"/>
    </source>
</evidence>
<dbReference type="CDD" id="cd06170">
    <property type="entry name" value="LuxR_C_like"/>
    <property type="match status" value="1"/>
</dbReference>
<evidence type="ECO:0000256" key="2">
    <source>
        <dbReference type="ARBA" id="ARBA00023125"/>
    </source>
</evidence>
<feature type="domain" description="HTH luxR-type" evidence="4">
    <location>
        <begin position="188"/>
        <end position="253"/>
    </location>
</feature>
<accession>A0ABU8I466</accession>
<organism evidence="5 6">
    <name type="scientific">Sphingobacterium tenebrionis</name>
    <dbReference type="NCBI Taxonomy" id="3111775"/>
    <lineage>
        <taxon>Bacteria</taxon>
        <taxon>Pseudomonadati</taxon>
        <taxon>Bacteroidota</taxon>
        <taxon>Sphingobacteriia</taxon>
        <taxon>Sphingobacteriales</taxon>
        <taxon>Sphingobacteriaceae</taxon>
        <taxon>Sphingobacterium</taxon>
    </lineage>
</organism>
<dbReference type="Gene3D" id="3.30.450.20">
    <property type="entry name" value="PAS domain"/>
    <property type="match status" value="1"/>
</dbReference>
<dbReference type="Pfam" id="PF00196">
    <property type="entry name" value="GerE"/>
    <property type="match status" value="1"/>
</dbReference>
<dbReference type="PROSITE" id="PS50043">
    <property type="entry name" value="HTH_LUXR_2"/>
    <property type="match status" value="1"/>
</dbReference>
<dbReference type="PROSITE" id="PS00622">
    <property type="entry name" value="HTH_LUXR_1"/>
    <property type="match status" value="1"/>
</dbReference>
<dbReference type="SUPFAM" id="SSF46894">
    <property type="entry name" value="C-terminal effector domain of the bipartite response regulators"/>
    <property type="match status" value="1"/>
</dbReference>
<dbReference type="PANTHER" id="PTHR44688">
    <property type="entry name" value="DNA-BINDING TRANSCRIPTIONAL ACTIVATOR DEVR_DOSR"/>
    <property type="match status" value="1"/>
</dbReference>
<dbReference type="Gene3D" id="1.10.10.10">
    <property type="entry name" value="Winged helix-like DNA-binding domain superfamily/Winged helix DNA-binding domain"/>
    <property type="match status" value="1"/>
</dbReference>
<evidence type="ECO:0000259" key="4">
    <source>
        <dbReference type="PROSITE" id="PS50043"/>
    </source>
</evidence>
<evidence type="ECO:0000256" key="3">
    <source>
        <dbReference type="ARBA" id="ARBA00023163"/>
    </source>
</evidence>
<dbReference type="PRINTS" id="PR00038">
    <property type="entry name" value="HTHLUXR"/>
</dbReference>